<protein>
    <recommendedName>
        <fullName evidence="1">DUF58 domain-containing protein</fullName>
    </recommendedName>
</protein>
<organism evidence="2 3">
    <name type="scientific">Natronorubrum tibetense GA33</name>
    <dbReference type="NCBI Taxonomy" id="1114856"/>
    <lineage>
        <taxon>Archaea</taxon>
        <taxon>Methanobacteriati</taxon>
        <taxon>Methanobacteriota</taxon>
        <taxon>Stenosarchaea group</taxon>
        <taxon>Halobacteria</taxon>
        <taxon>Halobacteriales</taxon>
        <taxon>Natrialbaceae</taxon>
        <taxon>Natronorubrum</taxon>
    </lineage>
</organism>
<keyword evidence="3" id="KW-1185">Reference proteome</keyword>
<dbReference type="EMBL" id="AOHW01000045">
    <property type="protein sequence ID" value="ELY37692.1"/>
    <property type="molecule type" value="Genomic_DNA"/>
</dbReference>
<evidence type="ECO:0000313" key="3">
    <source>
        <dbReference type="Proteomes" id="UP000011599"/>
    </source>
</evidence>
<feature type="domain" description="DUF58" evidence="1">
    <location>
        <begin position="197"/>
        <end position="313"/>
    </location>
</feature>
<sequence>MRPTRRLWAALALAGLLSVLAVLIARPVLLAGASLIGAWVVTQQYRFLRALEDTTDGLQVSQTAAATGARTGETTPVTLVATHEPATPLTLEIDAGLPPAATADTPLSLVLEAGDAGAERTVAVDWPVTGEHRFDEPTITAGDDYFRETLAVGSAPTVTVEPRGPRAIHVGEGGDRIATAYGDREGGRMGFGLEPAELREYVPGDTADRIDWKATARLGTPYVREYEAETNRRTLLVVDHRATLATGHDDETKLDYLRDIALALTASVRRLGDPIGLVTVDDAGVSFRLEPARTPATYDRIRRRLLDLEVTPATTADSRSTTSLRLGTRPTAASVRQKLGALDDADGAFSARLQPFYATREGYRERIDAEPLYAAVRTSQRRGHAAGWTVIVTDDSRPTELRETVKLARTTGDAVLVLLAPTVLYEPGGLADVERAYERYLEFERLRRDLARLTGVTALEVGPQDRLSTVLSAGRTRRRGEAA</sequence>
<reference evidence="2 3" key="1">
    <citation type="journal article" date="2014" name="PLoS Genet.">
        <title>Phylogenetically driven sequencing of extremely halophilic archaea reveals strategies for static and dynamic osmo-response.</title>
        <authorList>
            <person name="Becker E.A."/>
            <person name="Seitzer P.M."/>
            <person name="Tritt A."/>
            <person name="Larsen D."/>
            <person name="Krusor M."/>
            <person name="Yao A.I."/>
            <person name="Wu D."/>
            <person name="Madern D."/>
            <person name="Eisen J.A."/>
            <person name="Darling A.E."/>
            <person name="Facciotti M.T."/>
        </authorList>
    </citation>
    <scope>NUCLEOTIDE SEQUENCE [LARGE SCALE GENOMIC DNA]</scope>
    <source>
        <strain evidence="2 3">GA33</strain>
    </source>
</reference>
<dbReference type="PANTHER" id="PTHR33608:SF3">
    <property type="entry name" value="SLR2013 PROTEIN"/>
    <property type="match status" value="1"/>
</dbReference>
<dbReference type="InterPro" id="IPR002881">
    <property type="entry name" value="DUF58"/>
</dbReference>
<dbReference type="STRING" id="1114856.GCA_000383975_04158"/>
<dbReference type="eggNOG" id="arCOG02747">
    <property type="taxonomic scope" value="Archaea"/>
</dbReference>
<evidence type="ECO:0000259" key="1">
    <source>
        <dbReference type="Pfam" id="PF01882"/>
    </source>
</evidence>
<proteinExistence type="predicted"/>
<name>L9VL54_9EURY</name>
<dbReference type="PANTHER" id="PTHR33608">
    <property type="entry name" value="BLL2464 PROTEIN"/>
    <property type="match status" value="1"/>
</dbReference>
<comment type="caution">
    <text evidence="2">The sequence shown here is derived from an EMBL/GenBank/DDBJ whole genome shotgun (WGS) entry which is preliminary data.</text>
</comment>
<dbReference type="Pfam" id="PF01882">
    <property type="entry name" value="DUF58"/>
    <property type="match status" value="1"/>
</dbReference>
<dbReference type="Proteomes" id="UP000011599">
    <property type="component" value="Unassembled WGS sequence"/>
</dbReference>
<dbReference type="PATRIC" id="fig|1114856.3.peg.4003"/>
<dbReference type="AlphaFoldDB" id="L9VL54"/>
<evidence type="ECO:0000313" key="2">
    <source>
        <dbReference type="EMBL" id="ELY37692.1"/>
    </source>
</evidence>
<dbReference type="RefSeq" id="WP_006091997.1">
    <property type="nucleotide sequence ID" value="NZ_AOHW01000045.1"/>
</dbReference>
<dbReference type="OrthoDB" id="3263at2157"/>
<gene>
    <name evidence="2" type="ORF">C496_19330</name>
</gene>
<accession>L9VL54</accession>